<feature type="active site" description="Proton donor" evidence="8">
    <location>
        <position position="351"/>
    </location>
</feature>
<accession>A0A7W3U2A1</accession>
<dbReference type="SUPFAM" id="SSF55545">
    <property type="entry name" value="beta-N-acetylhexosaminidase-like domain"/>
    <property type="match status" value="1"/>
</dbReference>
<dbReference type="InterPro" id="IPR017853">
    <property type="entry name" value="GH"/>
</dbReference>
<keyword evidence="9" id="KW-0732">Signal</keyword>
<evidence type="ECO:0000256" key="5">
    <source>
        <dbReference type="ARBA" id="ARBA00023295"/>
    </source>
</evidence>
<dbReference type="SUPFAM" id="SSF51445">
    <property type="entry name" value="(Trans)glycosidases"/>
    <property type="match status" value="1"/>
</dbReference>
<dbReference type="PANTHER" id="PTHR22600">
    <property type="entry name" value="BETA-HEXOSAMINIDASE"/>
    <property type="match status" value="1"/>
</dbReference>
<dbReference type="Pfam" id="PF13290">
    <property type="entry name" value="CHB_HEX_C_1"/>
    <property type="match status" value="1"/>
</dbReference>
<protein>
    <recommendedName>
        <fullName evidence="3">beta-N-acetylhexosaminidase</fullName>
        <ecNumber evidence="3">3.2.1.52</ecNumber>
    </recommendedName>
    <alternativeName>
        <fullName evidence="6">Beta-N-acetylhexosaminidase</fullName>
    </alternativeName>
    <alternativeName>
        <fullName evidence="7">N-acetyl-beta-glucosaminidase</fullName>
    </alternativeName>
</protein>
<proteinExistence type="inferred from homology"/>
<dbReference type="InterPro" id="IPR025705">
    <property type="entry name" value="Beta_hexosaminidase_sua/sub"/>
</dbReference>
<dbReference type="InterPro" id="IPR015883">
    <property type="entry name" value="Glyco_hydro_20_cat"/>
</dbReference>
<dbReference type="PANTHER" id="PTHR22600:SF57">
    <property type="entry name" value="BETA-N-ACETYLHEXOSAMINIDASE"/>
    <property type="match status" value="1"/>
</dbReference>
<sequence>MTKHGLAGRKAWAVVALAAALAAACGQQGTGTDAAGEAVAAAPITEAADIGLMPRPQSLVLGQGQFVIDAKTPVSASGDAAAVAERFVDYMAMAGLKGLQVTTGDGAGAGIRFELDPEAQDASGEAYTLHASPDGIRISAAAPAGLFRGATTLWQLATVQGRDFQVPAVEIEDAPRFGWRGFMLDSARHFQELDEIKKILDAMALQKLNTFHWHLTDDQGWRIEIKRYPKLVEVGSCRIPAGDGGVDPATGEARPYCGFYTQDQVREIVAYAAERHITVVPELDIPGHATAAIAAYPELGSIDEKLVPLSEWGVFPNLFNTEEETMVFLENVLTEMVELFPGQYVHIGGDEAVKDQWEASARIQVHMREVGASDEMAMQGLMVERLEKFLAGHGKRLIGWDEILEAELPDEATVMSWRGTEGGLEAARKGHDVVMTPSSVLYLDYLQTESPDEPPGRPATNTIDEIYAFEPVPADLEADKHAHILGLQANLWTEHTRFDTRVEHHLFPRLAAVAETGWTPADGKDWQDFRQRLPMQLHRYDLIGIRYAKTPFQVLAVADDDRAAGTAEVSLENPLAYEVRYTTDGSAPTGESPLYQAPVEVTLPAEVKAAAFFDGRPLAEPQAFGFDAASLLSRTDEHLGVCPDAGRLLLRLEDDGPADGERAIFNVTIFYPCWQWNQADLGGIDRVDVRLGRIPYYFQLAHDEPNRKFEPAETANGELTVHGGGCEGTLLAKVPMPAATEADGFVTVAADLPADVAGRQDLCIRVTGDTRPTMWVVDRVDLVPAAP</sequence>
<evidence type="ECO:0000256" key="7">
    <source>
        <dbReference type="ARBA" id="ARBA00033000"/>
    </source>
</evidence>
<dbReference type="AlphaFoldDB" id="A0A7W3U2A1"/>
<evidence type="ECO:0000313" key="14">
    <source>
        <dbReference type="Proteomes" id="UP000552587"/>
    </source>
</evidence>
<gene>
    <name evidence="13" type="ORF">H4F99_02320</name>
</gene>
<dbReference type="GO" id="GO:0030203">
    <property type="term" value="P:glycosaminoglycan metabolic process"/>
    <property type="evidence" value="ECO:0007669"/>
    <property type="project" value="TreeGrafter"/>
</dbReference>
<evidence type="ECO:0000256" key="8">
    <source>
        <dbReference type="PIRSR" id="PIRSR625705-1"/>
    </source>
</evidence>
<keyword evidence="14" id="KW-1185">Reference proteome</keyword>
<evidence type="ECO:0000313" key="13">
    <source>
        <dbReference type="EMBL" id="MBB1087320.1"/>
    </source>
</evidence>
<dbReference type="CDD" id="cd06563">
    <property type="entry name" value="GH20_chitobiase-like"/>
    <property type="match status" value="1"/>
</dbReference>
<dbReference type="GO" id="GO:0016020">
    <property type="term" value="C:membrane"/>
    <property type="evidence" value="ECO:0007669"/>
    <property type="project" value="TreeGrafter"/>
</dbReference>
<comment type="catalytic activity">
    <reaction evidence="1">
        <text>Hydrolysis of terminal non-reducing N-acetyl-D-hexosamine residues in N-acetyl-beta-D-hexosaminides.</text>
        <dbReference type="EC" id="3.2.1.52"/>
    </reaction>
</comment>
<feature type="signal peptide" evidence="9">
    <location>
        <begin position="1"/>
        <end position="18"/>
    </location>
</feature>
<dbReference type="EC" id="3.2.1.52" evidence="3"/>
<name>A0A7W3U2A1_9GAMM</name>
<dbReference type="Pfam" id="PF00728">
    <property type="entry name" value="Glyco_hydro_20"/>
    <property type="match status" value="1"/>
</dbReference>
<dbReference type="Proteomes" id="UP000552587">
    <property type="component" value="Unassembled WGS sequence"/>
</dbReference>
<keyword evidence="5" id="KW-0326">Glycosidase</keyword>
<evidence type="ECO:0000259" key="10">
    <source>
        <dbReference type="Pfam" id="PF00728"/>
    </source>
</evidence>
<evidence type="ECO:0000256" key="2">
    <source>
        <dbReference type="ARBA" id="ARBA00006285"/>
    </source>
</evidence>
<evidence type="ECO:0000256" key="1">
    <source>
        <dbReference type="ARBA" id="ARBA00001231"/>
    </source>
</evidence>
<dbReference type="InterPro" id="IPR059177">
    <property type="entry name" value="GH29D-like_dom"/>
</dbReference>
<feature type="domain" description="GH29D-like beta-sandwich" evidence="12">
    <location>
        <begin position="567"/>
        <end position="615"/>
    </location>
</feature>
<comment type="caution">
    <text evidence="13">The sequence shown here is derived from an EMBL/GenBank/DDBJ whole genome shotgun (WGS) entry which is preliminary data.</text>
</comment>
<organism evidence="13 14">
    <name type="scientific">Marilutibacter penaei</name>
    <dbReference type="NCBI Taxonomy" id="2759900"/>
    <lineage>
        <taxon>Bacteria</taxon>
        <taxon>Pseudomonadati</taxon>
        <taxon>Pseudomonadota</taxon>
        <taxon>Gammaproteobacteria</taxon>
        <taxon>Lysobacterales</taxon>
        <taxon>Lysobacteraceae</taxon>
        <taxon>Marilutibacter</taxon>
    </lineage>
</organism>
<dbReference type="PROSITE" id="PS51257">
    <property type="entry name" value="PROKAR_LIPOPROTEIN"/>
    <property type="match status" value="1"/>
</dbReference>
<keyword evidence="4 13" id="KW-0378">Hydrolase</keyword>
<evidence type="ECO:0000259" key="11">
    <source>
        <dbReference type="Pfam" id="PF02838"/>
    </source>
</evidence>
<dbReference type="GO" id="GO:0005975">
    <property type="term" value="P:carbohydrate metabolic process"/>
    <property type="evidence" value="ECO:0007669"/>
    <property type="project" value="InterPro"/>
</dbReference>
<dbReference type="PRINTS" id="PR00738">
    <property type="entry name" value="GLHYDRLASE20"/>
</dbReference>
<dbReference type="EMBL" id="JACHTE010000001">
    <property type="protein sequence ID" value="MBB1087320.1"/>
    <property type="molecule type" value="Genomic_DNA"/>
</dbReference>
<dbReference type="InterPro" id="IPR015882">
    <property type="entry name" value="HEX_bac_N"/>
</dbReference>
<feature type="domain" description="Beta-hexosaminidase bacterial type N-terminal" evidence="11">
    <location>
        <begin position="50"/>
        <end position="174"/>
    </location>
</feature>
<comment type="similarity">
    <text evidence="2">Belongs to the glycosyl hydrolase 20 family.</text>
</comment>
<evidence type="ECO:0000256" key="6">
    <source>
        <dbReference type="ARBA" id="ARBA00030512"/>
    </source>
</evidence>
<evidence type="ECO:0000256" key="4">
    <source>
        <dbReference type="ARBA" id="ARBA00022801"/>
    </source>
</evidence>
<evidence type="ECO:0000259" key="12">
    <source>
        <dbReference type="Pfam" id="PF13290"/>
    </source>
</evidence>
<dbReference type="Pfam" id="PF02838">
    <property type="entry name" value="Glyco_hydro_20b"/>
    <property type="match status" value="1"/>
</dbReference>
<dbReference type="Gene3D" id="2.60.120.260">
    <property type="entry name" value="Galactose-binding domain-like"/>
    <property type="match status" value="1"/>
</dbReference>
<feature type="domain" description="Glycoside hydrolase family 20 catalytic" evidence="10">
    <location>
        <begin position="177"/>
        <end position="520"/>
    </location>
</feature>
<dbReference type="Gene3D" id="3.30.379.10">
    <property type="entry name" value="Chitobiase/beta-hexosaminidase domain 2-like"/>
    <property type="match status" value="1"/>
</dbReference>
<dbReference type="Gene3D" id="3.20.20.80">
    <property type="entry name" value="Glycosidases"/>
    <property type="match status" value="1"/>
</dbReference>
<reference evidence="13 14" key="1">
    <citation type="submission" date="2020-07" db="EMBL/GenBank/DDBJ databases">
        <authorList>
            <person name="Xu S."/>
            <person name="Li A."/>
        </authorList>
    </citation>
    <scope>NUCLEOTIDE SEQUENCE [LARGE SCALE GENOMIC DNA]</scope>
    <source>
        <strain evidence="13 14">SG-8</strain>
    </source>
</reference>
<evidence type="ECO:0000256" key="9">
    <source>
        <dbReference type="SAM" id="SignalP"/>
    </source>
</evidence>
<feature type="chain" id="PRO_5030725602" description="beta-N-acetylhexosaminidase" evidence="9">
    <location>
        <begin position="19"/>
        <end position="787"/>
    </location>
</feature>
<dbReference type="InterPro" id="IPR029018">
    <property type="entry name" value="Hex-like_dom2"/>
</dbReference>
<evidence type="ECO:0000256" key="3">
    <source>
        <dbReference type="ARBA" id="ARBA00012663"/>
    </source>
</evidence>
<dbReference type="GO" id="GO:0004563">
    <property type="term" value="F:beta-N-acetylhexosaminidase activity"/>
    <property type="evidence" value="ECO:0007669"/>
    <property type="project" value="UniProtKB-EC"/>
</dbReference>
<dbReference type="RefSeq" id="WP_182668089.1">
    <property type="nucleotide sequence ID" value="NZ_JACHTE010000001.1"/>
</dbReference>